<gene>
    <name evidence="2" type="ORF">GCM10011410_06870</name>
</gene>
<protein>
    <submittedName>
        <fullName evidence="2">Shikimate 5-dehydrogenase</fullName>
    </submittedName>
</protein>
<dbReference type="PANTHER" id="PTHR21089:SF9">
    <property type="entry name" value="SHIKIMATE DEHYDROGENASE-LIKE PROTEIN HI_0607"/>
    <property type="match status" value="1"/>
</dbReference>
<organism evidence="2 3">
    <name type="scientific">Hoyosella rhizosphaerae</name>
    <dbReference type="NCBI Taxonomy" id="1755582"/>
    <lineage>
        <taxon>Bacteria</taxon>
        <taxon>Bacillati</taxon>
        <taxon>Actinomycetota</taxon>
        <taxon>Actinomycetes</taxon>
        <taxon>Mycobacteriales</taxon>
        <taxon>Hoyosellaceae</taxon>
        <taxon>Hoyosella</taxon>
    </lineage>
</organism>
<reference evidence="2" key="2">
    <citation type="submission" date="2020-09" db="EMBL/GenBank/DDBJ databases">
        <authorList>
            <person name="Sun Q."/>
            <person name="Zhou Y."/>
        </authorList>
    </citation>
    <scope>NUCLEOTIDE SEQUENCE</scope>
    <source>
        <strain evidence="2">CGMCC 1.15478</strain>
    </source>
</reference>
<accession>A0A916XAD3</accession>
<dbReference type="InterPro" id="IPR036291">
    <property type="entry name" value="NAD(P)-bd_dom_sf"/>
</dbReference>
<dbReference type="GO" id="GO:0009423">
    <property type="term" value="P:chorismate biosynthetic process"/>
    <property type="evidence" value="ECO:0007669"/>
    <property type="project" value="TreeGrafter"/>
</dbReference>
<dbReference type="Gene3D" id="3.40.50.720">
    <property type="entry name" value="NAD(P)-binding Rossmann-like Domain"/>
    <property type="match status" value="1"/>
</dbReference>
<name>A0A916XAD3_9ACTN</name>
<dbReference type="InterPro" id="IPR022893">
    <property type="entry name" value="Shikimate_DH_fam"/>
</dbReference>
<dbReference type="PANTHER" id="PTHR21089">
    <property type="entry name" value="SHIKIMATE DEHYDROGENASE"/>
    <property type="match status" value="1"/>
</dbReference>
<dbReference type="AlphaFoldDB" id="A0A916XAD3"/>
<dbReference type="InterPro" id="IPR013708">
    <property type="entry name" value="Shikimate_DH-bd_N"/>
</dbReference>
<dbReference type="SUPFAM" id="SSF51735">
    <property type="entry name" value="NAD(P)-binding Rossmann-fold domains"/>
    <property type="match status" value="1"/>
</dbReference>
<dbReference type="NCBIfam" id="NF009202">
    <property type="entry name" value="PRK12550.1"/>
    <property type="match status" value="1"/>
</dbReference>
<dbReference type="NCBIfam" id="NF001319">
    <property type="entry name" value="PRK00258.3-3"/>
    <property type="match status" value="1"/>
</dbReference>
<dbReference type="SUPFAM" id="SSF53223">
    <property type="entry name" value="Aminoacid dehydrogenase-like, N-terminal domain"/>
    <property type="match status" value="1"/>
</dbReference>
<dbReference type="InterPro" id="IPR046346">
    <property type="entry name" value="Aminoacid_DH-like_N_sf"/>
</dbReference>
<dbReference type="CDD" id="cd01065">
    <property type="entry name" value="NAD_bind_Shikimate_DH"/>
    <property type="match status" value="1"/>
</dbReference>
<evidence type="ECO:0000313" key="3">
    <source>
        <dbReference type="Proteomes" id="UP000641514"/>
    </source>
</evidence>
<proteinExistence type="predicted"/>
<dbReference type="GO" id="GO:0019632">
    <property type="term" value="P:shikimate metabolic process"/>
    <property type="evidence" value="ECO:0007669"/>
    <property type="project" value="TreeGrafter"/>
</dbReference>
<comment type="caution">
    <text evidence="2">The sequence shown here is derived from an EMBL/GenBank/DDBJ whole genome shotgun (WGS) entry which is preliminary data.</text>
</comment>
<dbReference type="GO" id="GO:0004764">
    <property type="term" value="F:shikimate 3-dehydrogenase (NADP+) activity"/>
    <property type="evidence" value="ECO:0007669"/>
    <property type="project" value="InterPro"/>
</dbReference>
<sequence length="267" mass="28688">MFMPTRDTIICISLAGKPSNIGTRFHNFLYRKLGMNYLYKACTTEDIVGAVAGVRALGIRGCSVSMPFKEAVIDLVDTLDESARAIGSVNTIVNTDGHLAAYNTDYLAVRSLLRTHEVSTSSRVAVCGSGGMAKATTAALRDSGFSDVTIVARNAHSGGKLADTYRYRWIPETTSAYDVLINATPIGMEHQPGLPFSAETIDAAHTVFDVIAMPATTELLAYARKAGKKTIAGTEVIALQAAEQFALYTGIVPPDDLLREASEFSRR</sequence>
<dbReference type="GO" id="GO:0005829">
    <property type="term" value="C:cytosol"/>
    <property type="evidence" value="ECO:0007669"/>
    <property type="project" value="TreeGrafter"/>
</dbReference>
<feature type="domain" description="Shikimate dehydrogenase substrate binding N-terminal" evidence="1">
    <location>
        <begin position="25"/>
        <end position="92"/>
    </location>
</feature>
<reference evidence="2" key="1">
    <citation type="journal article" date="2014" name="Int. J. Syst. Evol. Microbiol.">
        <title>Complete genome sequence of Corynebacterium casei LMG S-19264T (=DSM 44701T), isolated from a smear-ripened cheese.</title>
        <authorList>
            <consortium name="US DOE Joint Genome Institute (JGI-PGF)"/>
            <person name="Walter F."/>
            <person name="Albersmeier A."/>
            <person name="Kalinowski J."/>
            <person name="Ruckert C."/>
        </authorList>
    </citation>
    <scope>NUCLEOTIDE SEQUENCE</scope>
    <source>
        <strain evidence="2">CGMCC 1.15478</strain>
    </source>
</reference>
<keyword evidence="3" id="KW-1185">Reference proteome</keyword>
<dbReference type="Proteomes" id="UP000641514">
    <property type="component" value="Unassembled WGS sequence"/>
</dbReference>
<evidence type="ECO:0000313" key="2">
    <source>
        <dbReference type="EMBL" id="GGC56958.1"/>
    </source>
</evidence>
<dbReference type="GO" id="GO:0050661">
    <property type="term" value="F:NADP binding"/>
    <property type="evidence" value="ECO:0007669"/>
    <property type="project" value="TreeGrafter"/>
</dbReference>
<dbReference type="EMBL" id="BMJH01000001">
    <property type="protein sequence ID" value="GGC56958.1"/>
    <property type="molecule type" value="Genomic_DNA"/>
</dbReference>
<evidence type="ECO:0000259" key="1">
    <source>
        <dbReference type="Pfam" id="PF08501"/>
    </source>
</evidence>
<dbReference type="Gene3D" id="3.40.50.10860">
    <property type="entry name" value="Leucine Dehydrogenase, chain A, domain 1"/>
    <property type="match status" value="1"/>
</dbReference>
<dbReference type="Pfam" id="PF08501">
    <property type="entry name" value="Shikimate_dh_N"/>
    <property type="match status" value="1"/>
</dbReference>